<evidence type="ECO:0000313" key="4">
    <source>
        <dbReference type="Proteomes" id="UP000199288"/>
    </source>
</evidence>
<dbReference type="AlphaFoldDB" id="A0A1H4AAB8"/>
<evidence type="ECO:0000256" key="2">
    <source>
        <dbReference type="SAM" id="SignalP"/>
    </source>
</evidence>
<evidence type="ECO:0000256" key="1">
    <source>
        <dbReference type="SAM" id="MobiDB-lite"/>
    </source>
</evidence>
<keyword evidence="3" id="KW-0449">Lipoprotein</keyword>
<accession>A0A1H4AAB8</accession>
<proteinExistence type="predicted"/>
<keyword evidence="2" id="KW-0732">Signal</keyword>
<dbReference type="RefSeq" id="WP_092564085.1">
    <property type="nucleotide sequence ID" value="NZ_FNQV01000007.1"/>
</dbReference>
<feature type="signal peptide" evidence="2">
    <location>
        <begin position="1"/>
        <end position="24"/>
    </location>
</feature>
<feature type="region of interest" description="Disordered" evidence="1">
    <location>
        <begin position="21"/>
        <end position="49"/>
    </location>
</feature>
<name>A0A1H4AAB8_9ACTO</name>
<dbReference type="Proteomes" id="UP000199288">
    <property type="component" value="Unassembled WGS sequence"/>
</dbReference>
<feature type="chain" id="PRO_5011736844" evidence="2">
    <location>
        <begin position="25"/>
        <end position="108"/>
    </location>
</feature>
<evidence type="ECO:0000313" key="3">
    <source>
        <dbReference type="EMBL" id="SEA33083.1"/>
    </source>
</evidence>
<gene>
    <name evidence="3" type="ORF">SAMN02910418_01388</name>
</gene>
<keyword evidence="4" id="KW-1185">Reference proteome</keyword>
<dbReference type="PROSITE" id="PS51257">
    <property type="entry name" value="PROKAR_LIPOPROTEIN"/>
    <property type="match status" value="1"/>
</dbReference>
<organism evidence="3 4">
    <name type="scientific">Bowdeniella nasicola</name>
    <dbReference type="NCBI Taxonomy" id="208480"/>
    <lineage>
        <taxon>Bacteria</taxon>
        <taxon>Bacillati</taxon>
        <taxon>Actinomycetota</taxon>
        <taxon>Actinomycetes</taxon>
        <taxon>Actinomycetales</taxon>
        <taxon>Actinomycetaceae</taxon>
        <taxon>Bowdeniella</taxon>
    </lineage>
</organism>
<sequence length="108" mass="10953">MKHKAVLAAVAVLLLTGCSQGSTADEPPYASPNTTTPAPPSPESEAGSKLIVDGEEQQVASLKCATQNGKTSLAVHASGPNAQSLVVALQDEAVDSVIFADNDGTTYT</sequence>
<protein>
    <submittedName>
        <fullName evidence="3">Lipoprotein antigen</fullName>
    </submittedName>
</protein>
<feature type="compositionally biased region" description="Low complexity" evidence="1">
    <location>
        <begin position="27"/>
        <end position="36"/>
    </location>
</feature>
<reference evidence="4" key="1">
    <citation type="submission" date="2016-10" db="EMBL/GenBank/DDBJ databases">
        <authorList>
            <person name="Varghese N."/>
            <person name="Submissions S."/>
        </authorList>
    </citation>
    <scope>NUCLEOTIDE SEQUENCE [LARGE SCALE GENOMIC DNA]</scope>
    <source>
        <strain evidence="4">KPR-1</strain>
    </source>
</reference>
<dbReference type="EMBL" id="FNQV01000007">
    <property type="protein sequence ID" value="SEA33083.1"/>
    <property type="molecule type" value="Genomic_DNA"/>
</dbReference>